<dbReference type="AlphaFoldDB" id="A0A1H7H7U7"/>
<proteinExistence type="predicted"/>
<dbReference type="STRING" id="1855283.SAMN05216382_0440"/>
<dbReference type="EMBL" id="FNZZ01000001">
    <property type="protein sequence ID" value="SEK45372.1"/>
    <property type="molecule type" value="Genomic_DNA"/>
</dbReference>
<feature type="transmembrane region" description="Helical" evidence="1">
    <location>
        <begin position="45"/>
        <end position="72"/>
    </location>
</feature>
<keyword evidence="1" id="KW-0472">Membrane</keyword>
<gene>
    <name evidence="2" type="ORF">SAMN05216382_0440</name>
</gene>
<evidence type="ECO:0008006" key="4">
    <source>
        <dbReference type="Google" id="ProtNLM"/>
    </source>
</evidence>
<keyword evidence="1" id="KW-0812">Transmembrane</keyword>
<evidence type="ECO:0000256" key="1">
    <source>
        <dbReference type="SAM" id="Phobius"/>
    </source>
</evidence>
<reference evidence="3" key="1">
    <citation type="submission" date="2016-10" db="EMBL/GenBank/DDBJ databases">
        <authorList>
            <person name="Varghese N."/>
            <person name="Submissions S."/>
        </authorList>
    </citation>
    <scope>NUCLEOTIDE SEQUENCE [LARGE SCALE GENOMIC DNA]</scope>
    <source>
        <strain evidence="3">JS21-1</strain>
    </source>
</reference>
<name>A0A1H7H7U7_9SPHN</name>
<keyword evidence="3" id="KW-1185">Reference proteome</keyword>
<accession>A0A1H7H7U7</accession>
<dbReference type="Proteomes" id="UP000199214">
    <property type="component" value="Unassembled WGS sequence"/>
</dbReference>
<evidence type="ECO:0000313" key="3">
    <source>
        <dbReference type="Proteomes" id="UP000199214"/>
    </source>
</evidence>
<evidence type="ECO:0000313" key="2">
    <source>
        <dbReference type="EMBL" id="SEK45372.1"/>
    </source>
</evidence>
<keyword evidence="1" id="KW-1133">Transmembrane helix</keyword>
<protein>
    <recommendedName>
        <fullName evidence="4">Pilus assembly protein Flp/PilA</fullName>
    </recommendedName>
</protein>
<organism evidence="2 3">
    <name type="scientific">Sphingomonas palmae</name>
    <dbReference type="NCBI Taxonomy" id="1855283"/>
    <lineage>
        <taxon>Bacteria</taxon>
        <taxon>Pseudomonadati</taxon>
        <taxon>Pseudomonadota</taxon>
        <taxon>Alphaproteobacteria</taxon>
        <taxon>Sphingomonadales</taxon>
        <taxon>Sphingomonadaceae</taxon>
        <taxon>Sphingomonas</taxon>
    </lineage>
</organism>
<sequence>MGERIVKAQLLILSFMKKVRSAAAKLSRQARLLARSQRGGTAVEYAMIVAVIVLAVAAAISQTAGVNSAIWANVSTSFAASMPAD</sequence>